<proteinExistence type="predicted"/>
<dbReference type="InterPro" id="IPR025736">
    <property type="entry name" value="PucR_C-HTH_dom"/>
</dbReference>
<dbReference type="RefSeq" id="WP_344096405.1">
    <property type="nucleotide sequence ID" value="NZ_BAAAOG010000008.1"/>
</dbReference>
<feature type="domain" description="PucR C-terminal helix-turn-helix" evidence="1">
    <location>
        <begin position="483"/>
        <end position="540"/>
    </location>
</feature>
<organism evidence="2 3">
    <name type="scientific">Microbacterium deminutum</name>
    <dbReference type="NCBI Taxonomy" id="344164"/>
    <lineage>
        <taxon>Bacteria</taxon>
        <taxon>Bacillati</taxon>
        <taxon>Actinomycetota</taxon>
        <taxon>Actinomycetes</taxon>
        <taxon>Micrococcales</taxon>
        <taxon>Microbacteriaceae</taxon>
        <taxon>Microbacterium</taxon>
    </lineage>
</organism>
<protein>
    <submittedName>
        <fullName evidence="2">Helix-turn-helix domain-containing protein</fullName>
    </submittedName>
</protein>
<gene>
    <name evidence="2" type="ORF">GCM10009776_31500</name>
</gene>
<evidence type="ECO:0000313" key="3">
    <source>
        <dbReference type="Proteomes" id="UP001499933"/>
    </source>
</evidence>
<dbReference type="Pfam" id="PF13556">
    <property type="entry name" value="HTH_30"/>
    <property type="match status" value="1"/>
</dbReference>
<dbReference type="PANTHER" id="PTHR33744">
    <property type="entry name" value="CARBOHYDRATE DIACID REGULATOR"/>
    <property type="match status" value="1"/>
</dbReference>
<evidence type="ECO:0000259" key="1">
    <source>
        <dbReference type="Pfam" id="PF13556"/>
    </source>
</evidence>
<name>A0ABN2RB49_9MICO</name>
<reference evidence="2 3" key="1">
    <citation type="journal article" date="2019" name="Int. J. Syst. Evol. Microbiol.">
        <title>The Global Catalogue of Microorganisms (GCM) 10K type strain sequencing project: providing services to taxonomists for standard genome sequencing and annotation.</title>
        <authorList>
            <consortium name="The Broad Institute Genomics Platform"/>
            <consortium name="The Broad Institute Genome Sequencing Center for Infectious Disease"/>
            <person name="Wu L."/>
            <person name="Ma J."/>
        </authorList>
    </citation>
    <scope>NUCLEOTIDE SEQUENCE [LARGE SCALE GENOMIC DNA]</scope>
    <source>
        <strain evidence="2 3">JCM 14901</strain>
    </source>
</reference>
<dbReference type="Proteomes" id="UP001499933">
    <property type="component" value="Unassembled WGS sequence"/>
</dbReference>
<evidence type="ECO:0000313" key="2">
    <source>
        <dbReference type="EMBL" id="GAA1966256.1"/>
    </source>
</evidence>
<sequence length="545" mass="57756">MTQRPRASLRRVLDDLGHTLLDLAHGDVDATADVGGVVIYDALDEPVYPPRAFVLGVGVEADQVAALVRTLSEHGAVALVVRAPVDLDDQTRAAIEASGVALVGLARGATWVQLAALVRSLLADGDIGEAERESIGGLPSGDLFAVANAIAALLDAPVTIEDRSSRVLAFSGRQEEADASRAETIIGRQVPERYARILTERGIFRDLYRYDRPVIVDPVILGTEGITTQRIAIGVRAGDEVLGSVWAAMDGPLTPQRAAGLRDAAKLVALHLLRVRAGADVQRRLSTELVGTALEGGVGARDALARLGLIGHRVSVVGAALVRDPQTEPSTRAEQMLIADQQRFADALAVHLAAVRPGAAVALVGDVAYGIFPTVGDAETAEERGAAIAHDFLERVGTRMPAVVAVGPAAAEVSAIAQSRATVDRILRVLRQSGGPARVARAADVQLESLVLELRDLSASRGDGPMEPIARLISYDERHDAQLVATLRAWLETFGDVAAASASQFVHANTFRYRLRRVQEISGLDLDDSDARFAAMLQLRMLGPS</sequence>
<dbReference type="InterPro" id="IPR042070">
    <property type="entry name" value="PucR_C-HTH_sf"/>
</dbReference>
<dbReference type="InterPro" id="IPR051448">
    <property type="entry name" value="CdaR-like_regulators"/>
</dbReference>
<dbReference type="Gene3D" id="1.10.10.2840">
    <property type="entry name" value="PucR C-terminal helix-turn-helix domain"/>
    <property type="match status" value="1"/>
</dbReference>
<accession>A0ABN2RB49</accession>
<dbReference type="PANTHER" id="PTHR33744:SF1">
    <property type="entry name" value="DNA-BINDING TRANSCRIPTIONAL ACTIVATOR ADER"/>
    <property type="match status" value="1"/>
</dbReference>
<dbReference type="EMBL" id="BAAAOG010000008">
    <property type="protein sequence ID" value="GAA1966256.1"/>
    <property type="molecule type" value="Genomic_DNA"/>
</dbReference>
<comment type="caution">
    <text evidence="2">The sequence shown here is derived from an EMBL/GenBank/DDBJ whole genome shotgun (WGS) entry which is preliminary data.</text>
</comment>
<keyword evidence="3" id="KW-1185">Reference proteome</keyword>